<dbReference type="AlphaFoldDB" id="A0A8S1NRE2"/>
<evidence type="ECO:0000313" key="4">
    <source>
        <dbReference type="Proteomes" id="UP000688137"/>
    </source>
</evidence>
<proteinExistence type="predicted"/>
<dbReference type="InterPro" id="IPR000953">
    <property type="entry name" value="Chromo/chromo_shadow_dom"/>
</dbReference>
<reference evidence="3" key="1">
    <citation type="submission" date="2021-01" db="EMBL/GenBank/DDBJ databases">
        <authorList>
            <consortium name="Genoscope - CEA"/>
            <person name="William W."/>
        </authorList>
    </citation>
    <scope>NUCLEOTIDE SEQUENCE</scope>
</reference>
<accession>A0A8S1NRE2</accession>
<keyword evidence="4" id="KW-1185">Reference proteome</keyword>
<evidence type="ECO:0000259" key="2">
    <source>
        <dbReference type="PROSITE" id="PS50013"/>
    </source>
</evidence>
<protein>
    <recommendedName>
        <fullName evidence="2">Chromo domain-containing protein</fullName>
    </recommendedName>
</protein>
<dbReference type="Proteomes" id="UP000688137">
    <property type="component" value="Unassembled WGS sequence"/>
</dbReference>
<gene>
    <name evidence="3" type="ORF">PPRIM_AZ9-3.1.T0960051</name>
</gene>
<dbReference type="CDD" id="cd00024">
    <property type="entry name" value="CD_CSD"/>
    <property type="match status" value="1"/>
</dbReference>
<feature type="domain" description="Chromo" evidence="2">
    <location>
        <begin position="17"/>
        <end position="68"/>
    </location>
</feature>
<dbReference type="PROSITE" id="PS50013">
    <property type="entry name" value="CHROMO_2"/>
    <property type="match status" value="1"/>
</dbReference>
<evidence type="ECO:0000313" key="3">
    <source>
        <dbReference type="EMBL" id="CAD8094500.1"/>
    </source>
</evidence>
<name>A0A8S1NRE2_PARPR</name>
<sequence length="548" mass="64989">MSDCNGKEFDSDDSNIYEVEFVYGKKMFKKKTLYAVKWLGWTISQMSWEPFSNFTPISSYLVRRLETKLCYAQYYKKIAPNSGGIRVHIKGKFCQVQQIDTTIQQKTIECEKKIVSHSSDTQDIYDKAQKIITQMKQNLLCSYNRKQHLKGQKKVIKQNNHFKKIINSQEKNQTTSSVTVQGQGKQIQKQINKKQKLNNKEIIDQELERDIQFLIKYEKQTKKLKQANDQQIQNKNNKDDKQQQQQQQQQQQKKQQQQQLLLLDEEKVKQQKYNNQQLFCEFQIILNEPDNSELIIPFQKQITPNKNTDKQIKHKKNINKQQSNVQDTHSYIQEESFEIDLLLVEDSEQQIKQNEQLKDIQKSSDIYQKNVKLLPYTHQNNQLKNAKVVKSVINPKQILNIPQQNSEIHYKTEKQFINEIIEEQKIKESEFHQGLSLKELLQLEIKPKTNLKTSQQIQQEIQKLQLESIILNKTTNRCSMPIIPKLKDVEIQLFESNLMNIEMIQYDLNLNEIRFQKVIIELIESHHLLIGKLLFKCLYDNGMNYYIT</sequence>
<feature type="region of interest" description="Disordered" evidence="1">
    <location>
        <begin position="226"/>
        <end position="251"/>
    </location>
</feature>
<evidence type="ECO:0000256" key="1">
    <source>
        <dbReference type="SAM" id="MobiDB-lite"/>
    </source>
</evidence>
<dbReference type="EMBL" id="CAJJDM010000099">
    <property type="protein sequence ID" value="CAD8094500.1"/>
    <property type="molecule type" value="Genomic_DNA"/>
</dbReference>
<comment type="caution">
    <text evidence="3">The sequence shown here is derived from an EMBL/GenBank/DDBJ whole genome shotgun (WGS) entry which is preliminary data.</text>
</comment>
<dbReference type="OMA" id="LMNIEMI"/>
<organism evidence="3 4">
    <name type="scientific">Paramecium primaurelia</name>
    <dbReference type="NCBI Taxonomy" id="5886"/>
    <lineage>
        <taxon>Eukaryota</taxon>
        <taxon>Sar</taxon>
        <taxon>Alveolata</taxon>
        <taxon>Ciliophora</taxon>
        <taxon>Intramacronucleata</taxon>
        <taxon>Oligohymenophorea</taxon>
        <taxon>Peniculida</taxon>
        <taxon>Parameciidae</taxon>
        <taxon>Paramecium</taxon>
    </lineage>
</organism>
<dbReference type="InterPro" id="IPR023780">
    <property type="entry name" value="Chromo_domain"/>
</dbReference>
<dbReference type="Pfam" id="PF00385">
    <property type="entry name" value="Chromo"/>
    <property type="match status" value="1"/>
</dbReference>